<dbReference type="InterPro" id="IPR036890">
    <property type="entry name" value="HATPase_C_sf"/>
</dbReference>
<dbReference type="InterPro" id="IPR039506">
    <property type="entry name" value="SPOB_a"/>
</dbReference>
<comment type="caution">
    <text evidence="16">The sequence shown here is derived from an EMBL/GenBank/DDBJ whole genome shotgun (WGS) entry which is preliminary data.</text>
</comment>
<dbReference type="InterPro" id="IPR003594">
    <property type="entry name" value="HATPase_dom"/>
</dbReference>
<feature type="transmembrane region" description="Helical" evidence="14">
    <location>
        <begin position="12"/>
        <end position="31"/>
    </location>
</feature>
<dbReference type="NCBIfam" id="NF008298">
    <property type="entry name" value="PRK11086.1"/>
    <property type="match status" value="1"/>
</dbReference>
<keyword evidence="5" id="KW-0597">Phosphoprotein</keyword>
<comment type="subcellular location">
    <subcellularLocation>
        <location evidence="2">Cell membrane</location>
        <topology evidence="2">Multi-pass membrane protein</topology>
    </subcellularLocation>
</comment>
<name>A0A7W8FSX9_9BACL</name>
<dbReference type="Pfam" id="PF02518">
    <property type="entry name" value="HATPase_c"/>
    <property type="match status" value="1"/>
</dbReference>
<dbReference type="Pfam" id="PF17203">
    <property type="entry name" value="sCache_3_2"/>
    <property type="match status" value="1"/>
</dbReference>
<feature type="transmembrane region" description="Helical" evidence="14">
    <location>
        <begin position="174"/>
        <end position="193"/>
    </location>
</feature>
<dbReference type="Gene3D" id="3.30.565.10">
    <property type="entry name" value="Histidine kinase-like ATPase, C-terminal domain"/>
    <property type="match status" value="1"/>
</dbReference>
<evidence type="ECO:0000256" key="7">
    <source>
        <dbReference type="ARBA" id="ARBA00022692"/>
    </source>
</evidence>
<dbReference type="InterPro" id="IPR035965">
    <property type="entry name" value="PAS-like_dom_sf"/>
</dbReference>
<evidence type="ECO:0000313" key="16">
    <source>
        <dbReference type="EMBL" id="MBB5180458.1"/>
    </source>
</evidence>
<keyword evidence="4" id="KW-1003">Cell membrane</keyword>
<keyword evidence="8" id="KW-0547">Nucleotide-binding</keyword>
<dbReference type="GO" id="GO:0005524">
    <property type="term" value="F:ATP binding"/>
    <property type="evidence" value="ECO:0007669"/>
    <property type="project" value="UniProtKB-KW"/>
</dbReference>
<dbReference type="GO" id="GO:0006355">
    <property type="term" value="P:regulation of DNA-templated transcription"/>
    <property type="evidence" value="ECO:0007669"/>
    <property type="project" value="InterPro"/>
</dbReference>
<dbReference type="Proteomes" id="UP000525923">
    <property type="component" value="Unassembled WGS sequence"/>
</dbReference>
<dbReference type="InterPro" id="IPR005467">
    <property type="entry name" value="His_kinase_dom"/>
</dbReference>
<dbReference type="InterPro" id="IPR016120">
    <property type="entry name" value="Sig_transdc_His_kin_SpoOB"/>
</dbReference>
<evidence type="ECO:0000256" key="13">
    <source>
        <dbReference type="ARBA" id="ARBA00023136"/>
    </source>
</evidence>
<dbReference type="PANTHER" id="PTHR43547">
    <property type="entry name" value="TWO-COMPONENT HISTIDINE KINASE"/>
    <property type="match status" value="1"/>
</dbReference>
<dbReference type="PANTHER" id="PTHR43547:SF10">
    <property type="entry name" value="SENSOR HISTIDINE KINASE DCUS"/>
    <property type="match status" value="1"/>
</dbReference>
<keyword evidence="17" id="KW-1185">Reference proteome</keyword>
<dbReference type="RefSeq" id="WP_135505584.1">
    <property type="nucleotide sequence ID" value="NZ_JACHHE010000004.1"/>
</dbReference>
<dbReference type="GO" id="GO:0005886">
    <property type="term" value="C:plasma membrane"/>
    <property type="evidence" value="ECO:0007669"/>
    <property type="project" value="UniProtKB-SubCell"/>
</dbReference>
<evidence type="ECO:0000256" key="11">
    <source>
        <dbReference type="ARBA" id="ARBA00022989"/>
    </source>
</evidence>
<evidence type="ECO:0000256" key="2">
    <source>
        <dbReference type="ARBA" id="ARBA00004651"/>
    </source>
</evidence>
<evidence type="ECO:0000256" key="5">
    <source>
        <dbReference type="ARBA" id="ARBA00022553"/>
    </source>
</evidence>
<keyword evidence="9 16" id="KW-0418">Kinase</keyword>
<evidence type="ECO:0000259" key="15">
    <source>
        <dbReference type="PROSITE" id="PS50109"/>
    </source>
</evidence>
<keyword evidence="6 16" id="KW-0808">Transferase</keyword>
<evidence type="ECO:0000256" key="4">
    <source>
        <dbReference type="ARBA" id="ARBA00022475"/>
    </source>
</evidence>
<proteinExistence type="predicted"/>
<dbReference type="Pfam" id="PF00989">
    <property type="entry name" value="PAS"/>
    <property type="match status" value="1"/>
</dbReference>
<evidence type="ECO:0000256" key="10">
    <source>
        <dbReference type="ARBA" id="ARBA00022840"/>
    </source>
</evidence>
<dbReference type="InterPro" id="IPR013767">
    <property type="entry name" value="PAS_fold"/>
</dbReference>
<keyword evidence="13 14" id="KW-0472">Membrane</keyword>
<evidence type="ECO:0000256" key="8">
    <source>
        <dbReference type="ARBA" id="ARBA00022741"/>
    </source>
</evidence>
<gene>
    <name evidence="16" type="ORF">HNQ44_001886</name>
</gene>
<keyword evidence="10" id="KW-0067">ATP-binding</keyword>
<dbReference type="AlphaFoldDB" id="A0A7W8FSX9"/>
<dbReference type="InterPro" id="IPR000014">
    <property type="entry name" value="PAS"/>
</dbReference>
<dbReference type="InterPro" id="IPR033463">
    <property type="entry name" value="sCache_3"/>
</dbReference>
<dbReference type="EC" id="2.7.13.3" evidence="3"/>
<evidence type="ECO:0000256" key="3">
    <source>
        <dbReference type="ARBA" id="ARBA00012438"/>
    </source>
</evidence>
<accession>A0A7W8FSX9</accession>
<dbReference type="GO" id="GO:0000155">
    <property type="term" value="F:phosphorelay sensor kinase activity"/>
    <property type="evidence" value="ECO:0007669"/>
    <property type="project" value="InterPro"/>
</dbReference>
<dbReference type="PROSITE" id="PS50109">
    <property type="entry name" value="HIS_KIN"/>
    <property type="match status" value="1"/>
</dbReference>
<evidence type="ECO:0000256" key="12">
    <source>
        <dbReference type="ARBA" id="ARBA00023012"/>
    </source>
</evidence>
<dbReference type="SUPFAM" id="SSF103190">
    <property type="entry name" value="Sensory domain-like"/>
    <property type="match status" value="1"/>
</dbReference>
<dbReference type="Gene3D" id="1.10.287.130">
    <property type="match status" value="1"/>
</dbReference>
<evidence type="ECO:0000256" key="6">
    <source>
        <dbReference type="ARBA" id="ARBA00022679"/>
    </source>
</evidence>
<dbReference type="FunFam" id="3.30.450.20:FF:000018">
    <property type="entry name" value="Sensor histidine kinase DcuS"/>
    <property type="match status" value="1"/>
</dbReference>
<dbReference type="SUPFAM" id="SSF55785">
    <property type="entry name" value="PYP-like sensor domain (PAS domain)"/>
    <property type="match status" value="1"/>
</dbReference>
<keyword evidence="12" id="KW-0902">Two-component regulatory system</keyword>
<evidence type="ECO:0000256" key="1">
    <source>
        <dbReference type="ARBA" id="ARBA00000085"/>
    </source>
</evidence>
<dbReference type="InterPro" id="IPR029151">
    <property type="entry name" value="Sensor-like_sf"/>
</dbReference>
<dbReference type="PRINTS" id="PR00344">
    <property type="entry name" value="BCTRLSENSOR"/>
</dbReference>
<evidence type="ECO:0000256" key="9">
    <source>
        <dbReference type="ARBA" id="ARBA00022777"/>
    </source>
</evidence>
<sequence length="536" mass="58458">MPPPRFKLSTVIILFVFLVVLTSLVITNLLVANSNSDSIEAQLEEKAATISRVVAESQVVRNGLQDGEMEEAIQDYADTIQQAADVLFIVVLDMDGIRKSHPDPEQIGAPFVGGDEQPALQGESYISQSEGTLGQSARAFTPVFNSANTQVGAVSVGISLQEVESSIEQNRNKIFMGSLIGLLVGVMGAFWLARYIKKNLFGLEPYAIARIHEERNQMLHSVYEGIIAIDKEAKIVLVNKSARHMFQKAGLMGQEPIGMHLNDFLPGARTDSLLMDKQPILDEEQEFNGISIISNQVPLVVDGQVIGAIATFRDKTEVKELAEQLTGVKMYAETLRAQSHEFMNQLHVLLGMIKMEEYDQVARFIAELAEHQVYEVGNVARHIKDPVFAGFIVGKISYAREAHVNLRVSCETAIPKPADSTVTHELITILGNVIDNAIDNIMASGQPQITAAFSYIDDLLTMTVTDNGSGIPENLLETVFEKGVSSKQGAHRGFGLYLAKNSTDKLHGSIEVASTVGIGTAFTIIIPFEAGSDDDD</sequence>
<dbReference type="SUPFAM" id="SSF55874">
    <property type="entry name" value="ATPase domain of HSP90 chaperone/DNA topoisomerase II/histidine kinase"/>
    <property type="match status" value="1"/>
</dbReference>
<feature type="domain" description="Histidine kinase" evidence="15">
    <location>
        <begin position="316"/>
        <end position="530"/>
    </location>
</feature>
<evidence type="ECO:0000313" key="17">
    <source>
        <dbReference type="Proteomes" id="UP000525923"/>
    </source>
</evidence>
<dbReference type="Pfam" id="PF14689">
    <property type="entry name" value="SPOB_a"/>
    <property type="match status" value="1"/>
</dbReference>
<dbReference type="SMART" id="SM00387">
    <property type="entry name" value="HATPase_c"/>
    <property type="match status" value="1"/>
</dbReference>
<protein>
    <recommendedName>
        <fullName evidence="3">histidine kinase</fullName>
        <ecNumber evidence="3">2.7.13.3</ecNumber>
    </recommendedName>
</protein>
<dbReference type="EMBL" id="JACHHE010000004">
    <property type="protein sequence ID" value="MBB5180458.1"/>
    <property type="molecule type" value="Genomic_DNA"/>
</dbReference>
<evidence type="ECO:0000256" key="14">
    <source>
        <dbReference type="SAM" id="Phobius"/>
    </source>
</evidence>
<dbReference type="InterPro" id="IPR004358">
    <property type="entry name" value="Sig_transdc_His_kin-like_C"/>
</dbReference>
<reference evidence="16 17" key="1">
    <citation type="submission" date="2020-08" db="EMBL/GenBank/DDBJ databases">
        <title>Genomic Encyclopedia of Type Strains, Phase IV (KMG-IV): sequencing the most valuable type-strain genomes for metagenomic binning, comparative biology and taxonomic classification.</title>
        <authorList>
            <person name="Goeker M."/>
        </authorList>
    </citation>
    <scope>NUCLEOTIDE SEQUENCE [LARGE SCALE GENOMIC DNA]</scope>
    <source>
        <strain evidence="16 17">DSM 15895</strain>
    </source>
</reference>
<dbReference type="OrthoDB" id="9792686at2"/>
<keyword evidence="11 14" id="KW-1133">Transmembrane helix</keyword>
<dbReference type="Gene3D" id="3.30.450.20">
    <property type="entry name" value="PAS domain"/>
    <property type="match status" value="2"/>
</dbReference>
<comment type="catalytic activity">
    <reaction evidence="1">
        <text>ATP + protein L-histidine = ADP + protein N-phospho-L-histidine.</text>
        <dbReference type="EC" id="2.7.13.3"/>
    </reaction>
</comment>
<organism evidence="16 17">
    <name type="scientific">Planococcus koreensis</name>
    <dbReference type="NCBI Taxonomy" id="112331"/>
    <lineage>
        <taxon>Bacteria</taxon>
        <taxon>Bacillati</taxon>
        <taxon>Bacillota</taxon>
        <taxon>Bacilli</taxon>
        <taxon>Bacillales</taxon>
        <taxon>Caryophanaceae</taxon>
        <taxon>Planococcus</taxon>
    </lineage>
</organism>
<dbReference type="SMART" id="SM00091">
    <property type="entry name" value="PAS"/>
    <property type="match status" value="1"/>
</dbReference>
<keyword evidence="7 14" id="KW-0812">Transmembrane</keyword>
<dbReference type="SUPFAM" id="SSF55890">
    <property type="entry name" value="Sporulation response regulatory protein Spo0B"/>
    <property type="match status" value="1"/>
</dbReference>